<keyword evidence="11" id="KW-1133">Transmembrane helix</keyword>
<comment type="catalytic activity">
    <reaction evidence="14">
        <text>L-seryl-[protein] + ATP = O-phospho-L-seryl-[protein] + ADP + H(+)</text>
        <dbReference type="Rhea" id="RHEA:17989"/>
        <dbReference type="Rhea" id="RHEA-COMP:9863"/>
        <dbReference type="Rhea" id="RHEA-COMP:11604"/>
        <dbReference type="ChEBI" id="CHEBI:15378"/>
        <dbReference type="ChEBI" id="CHEBI:29999"/>
        <dbReference type="ChEBI" id="CHEBI:30616"/>
        <dbReference type="ChEBI" id="CHEBI:83421"/>
        <dbReference type="ChEBI" id="CHEBI:456216"/>
        <dbReference type="EC" id="2.7.11.1"/>
    </reaction>
</comment>
<evidence type="ECO:0000256" key="3">
    <source>
        <dbReference type="ARBA" id="ARBA00022527"/>
    </source>
</evidence>
<dbReference type="Gene3D" id="3.80.10.10">
    <property type="entry name" value="Ribonuclease Inhibitor"/>
    <property type="match status" value="2"/>
</dbReference>
<evidence type="ECO:0000259" key="15">
    <source>
        <dbReference type="PROSITE" id="PS50011"/>
    </source>
</evidence>
<dbReference type="SMART" id="SM00220">
    <property type="entry name" value="S_TKc"/>
    <property type="match status" value="1"/>
</dbReference>
<reference evidence="16 17" key="1">
    <citation type="journal article" date="2013" name="Front. Plant Sci.">
        <title>The Reference Genome of the Halophytic Plant Eutrema salsugineum.</title>
        <authorList>
            <person name="Yang R."/>
            <person name="Jarvis D.E."/>
            <person name="Chen H."/>
            <person name="Beilstein M.A."/>
            <person name="Grimwood J."/>
            <person name="Jenkins J."/>
            <person name="Shu S."/>
            <person name="Prochnik S."/>
            <person name="Xin M."/>
            <person name="Ma C."/>
            <person name="Schmutz J."/>
            <person name="Wing R.A."/>
            <person name="Mitchell-Olds T."/>
            <person name="Schumaker K.S."/>
            <person name="Wang X."/>
        </authorList>
    </citation>
    <scope>NUCLEOTIDE SEQUENCE [LARGE SCALE GENOMIC DNA]</scope>
</reference>
<comment type="subcellular location">
    <subcellularLocation>
        <location evidence="1">Membrane</location>
        <topology evidence="1">Single-pass type I membrane protein</topology>
    </subcellularLocation>
</comment>
<dbReference type="Pfam" id="PF13855">
    <property type="entry name" value="LRR_8"/>
    <property type="match status" value="1"/>
</dbReference>
<keyword evidence="9" id="KW-0418">Kinase</keyword>
<dbReference type="Gene3D" id="1.10.510.10">
    <property type="entry name" value="Transferase(Phosphotransferase) domain 1"/>
    <property type="match status" value="1"/>
</dbReference>
<dbReference type="FunFam" id="3.80.10.10:FF:000452">
    <property type="entry name" value="Probable LRR receptor-like serine/threonine-protein kinase RFK1"/>
    <property type="match status" value="1"/>
</dbReference>
<keyword evidence="4" id="KW-0433">Leucine-rich repeat</keyword>
<dbReference type="Pfam" id="PF00560">
    <property type="entry name" value="LRR_1"/>
    <property type="match status" value="2"/>
</dbReference>
<dbReference type="InterPro" id="IPR032675">
    <property type="entry name" value="LRR_dom_sf"/>
</dbReference>
<proteinExistence type="predicted"/>
<dbReference type="PROSITE" id="PS50011">
    <property type="entry name" value="PROTEIN_KINASE_DOM"/>
    <property type="match status" value="1"/>
</dbReference>
<dbReference type="InterPro" id="IPR001611">
    <property type="entry name" value="Leu-rich_rpt"/>
</dbReference>
<sequence>MKMEVKALKEIGKKMEKKDWDFRKDPCTGEGNWDVLTCDCSFQPNSSCHLIDIVLTAQNLTGIIPPEFSELRYLKTLILSRNCLTGSVPKEWASMHLEVLSFLGNRLSGSFPEVLTRITTLQSLSLEGNRFSGPIPPEIGKLVNVEDLSLSSNSFSGPLPEQFGQLTNLRSLDISGNNCTGQIPDFIGNWTRINMLKMFGSGLDGPLPSSISYLTSLSNLQISDLGGKLSSFPPLENMTFLSILELRRCNINGRLPKYIGDMMALGTLDLSFNLLTGNIPSSFTNLKLADYIYLTGNKFTGGVPNELIERNKMIDISNNNFTTQSAVPSGDCDKTHNASGVLSEGRMVAVKKLSSKSNQGSREFVNELGIISSLQHPNLVKHYGCCVEKKQLILVYEYLENNCLSRALFGEDERWRIKLEWPTRKKICLGIARGLTYLHEDSVIKIVHRDIKASNVLLDEDLNAKISDFGLAKLNDDEHSHTVLPEHCLRFARQRGSLLDLVDPVLASDYSKEEAMLILNVALMSTNTSPALRPKMSQVLRV</sequence>
<keyword evidence="17" id="KW-1185">Reference proteome</keyword>
<dbReference type="GO" id="GO:0004674">
    <property type="term" value="F:protein serine/threonine kinase activity"/>
    <property type="evidence" value="ECO:0007669"/>
    <property type="project" value="UniProtKB-KW"/>
</dbReference>
<dbReference type="InterPro" id="IPR001245">
    <property type="entry name" value="Ser-Thr/Tyr_kinase_cat_dom"/>
</dbReference>
<dbReference type="PROSITE" id="PS00108">
    <property type="entry name" value="PROTEIN_KINASE_ST"/>
    <property type="match status" value="1"/>
</dbReference>
<evidence type="ECO:0000256" key="4">
    <source>
        <dbReference type="ARBA" id="ARBA00022614"/>
    </source>
</evidence>
<dbReference type="InterPro" id="IPR011009">
    <property type="entry name" value="Kinase-like_dom_sf"/>
</dbReference>
<keyword evidence="8" id="KW-0547">Nucleotide-binding</keyword>
<evidence type="ECO:0000256" key="13">
    <source>
        <dbReference type="ARBA" id="ARBA00047899"/>
    </source>
</evidence>
<evidence type="ECO:0000256" key="10">
    <source>
        <dbReference type="ARBA" id="ARBA00022840"/>
    </source>
</evidence>
<keyword evidence="3" id="KW-0723">Serine/threonine-protein kinase</keyword>
<protein>
    <recommendedName>
        <fullName evidence="2">non-specific serine/threonine protein kinase</fullName>
        <ecNumber evidence="2">2.7.11.1</ecNumber>
    </recommendedName>
</protein>
<evidence type="ECO:0000256" key="8">
    <source>
        <dbReference type="ARBA" id="ARBA00022741"/>
    </source>
</evidence>
<dbReference type="KEGG" id="eus:EUTSA_v10010902mg"/>
<evidence type="ECO:0000313" key="17">
    <source>
        <dbReference type="Proteomes" id="UP000030689"/>
    </source>
</evidence>
<organism evidence="16 17">
    <name type="scientific">Eutrema salsugineum</name>
    <name type="common">Saltwater cress</name>
    <name type="synonym">Sisymbrium salsugineum</name>
    <dbReference type="NCBI Taxonomy" id="72664"/>
    <lineage>
        <taxon>Eukaryota</taxon>
        <taxon>Viridiplantae</taxon>
        <taxon>Streptophyta</taxon>
        <taxon>Embryophyta</taxon>
        <taxon>Tracheophyta</taxon>
        <taxon>Spermatophyta</taxon>
        <taxon>Magnoliopsida</taxon>
        <taxon>eudicotyledons</taxon>
        <taxon>Gunneridae</taxon>
        <taxon>Pentapetalae</taxon>
        <taxon>rosids</taxon>
        <taxon>malvids</taxon>
        <taxon>Brassicales</taxon>
        <taxon>Brassicaceae</taxon>
        <taxon>Eutremeae</taxon>
        <taxon>Eutrema</taxon>
    </lineage>
</organism>
<dbReference type="GO" id="GO:0016020">
    <property type="term" value="C:membrane"/>
    <property type="evidence" value="ECO:0007669"/>
    <property type="project" value="UniProtKB-SubCell"/>
</dbReference>
<dbReference type="EC" id="2.7.11.1" evidence="2"/>
<evidence type="ECO:0000256" key="9">
    <source>
        <dbReference type="ARBA" id="ARBA00022777"/>
    </source>
</evidence>
<dbReference type="OMA" id="ICHITRI"/>
<keyword evidence="5" id="KW-0808">Transferase</keyword>
<dbReference type="eggNOG" id="ENOG502QQ5C">
    <property type="taxonomic scope" value="Eukaryota"/>
</dbReference>
<dbReference type="InterPro" id="IPR000719">
    <property type="entry name" value="Prot_kinase_dom"/>
</dbReference>
<evidence type="ECO:0000256" key="1">
    <source>
        <dbReference type="ARBA" id="ARBA00004479"/>
    </source>
</evidence>
<evidence type="ECO:0000256" key="11">
    <source>
        <dbReference type="ARBA" id="ARBA00022989"/>
    </source>
</evidence>
<keyword evidence="12" id="KW-0472">Membrane</keyword>
<keyword evidence="7" id="KW-0677">Repeat</keyword>
<dbReference type="Gramene" id="ESQ44923">
    <property type="protein sequence ID" value="ESQ44923"/>
    <property type="gene ID" value="EUTSA_v10010902mg"/>
</dbReference>
<dbReference type="EMBL" id="KI517435">
    <property type="protein sequence ID" value="ESQ44923.1"/>
    <property type="molecule type" value="Genomic_DNA"/>
</dbReference>
<evidence type="ECO:0000256" key="2">
    <source>
        <dbReference type="ARBA" id="ARBA00012513"/>
    </source>
</evidence>
<comment type="catalytic activity">
    <reaction evidence="13">
        <text>L-threonyl-[protein] + ATP = O-phospho-L-threonyl-[protein] + ADP + H(+)</text>
        <dbReference type="Rhea" id="RHEA:46608"/>
        <dbReference type="Rhea" id="RHEA-COMP:11060"/>
        <dbReference type="Rhea" id="RHEA-COMP:11605"/>
        <dbReference type="ChEBI" id="CHEBI:15378"/>
        <dbReference type="ChEBI" id="CHEBI:30013"/>
        <dbReference type="ChEBI" id="CHEBI:30616"/>
        <dbReference type="ChEBI" id="CHEBI:61977"/>
        <dbReference type="ChEBI" id="CHEBI:456216"/>
        <dbReference type="EC" id="2.7.11.1"/>
    </reaction>
</comment>
<evidence type="ECO:0000256" key="7">
    <source>
        <dbReference type="ARBA" id="ARBA00022737"/>
    </source>
</evidence>
<keyword evidence="10" id="KW-0067">ATP-binding</keyword>
<dbReference type="SUPFAM" id="SSF52058">
    <property type="entry name" value="L domain-like"/>
    <property type="match status" value="1"/>
</dbReference>
<dbReference type="GO" id="GO:0005524">
    <property type="term" value="F:ATP binding"/>
    <property type="evidence" value="ECO:0007669"/>
    <property type="project" value="UniProtKB-KW"/>
</dbReference>
<evidence type="ECO:0000256" key="5">
    <source>
        <dbReference type="ARBA" id="ARBA00022679"/>
    </source>
</evidence>
<name>V4LYE0_EUTSA</name>
<keyword evidence="6" id="KW-0812">Transmembrane</keyword>
<dbReference type="InterPro" id="IPR008271">
    <property type="entry name" value="Ser/Thr_kinase_AS"/>
</dbReference>
<evidence type="ECO:0000256" key="6">
    <source>
        <dbReference type="ARBA" id="ARBA00022692"/>
    </source>
</evidence>
<dbReference type="FunFam" id="1.10.510.10:FF:001023">
    <property type="entry name" value="Os07g0541700 protein"/>
    <property type="match status" value="1"/>
</dbReference>
<dbReference type="Pfam" id="PF07714">
    <property type="entry name" value="PK_Tyr_Ser-Thr"/>
    <property type="match status" value="1"/>
</dbReference>
<gene>
    <name evidence="16" type="ORF">EUTSA_v10010902mg</name>
</gene>
<feature type="domain" description="Protein kinase" evidence="15">
    <location>
        <begin position="321"/>
        <end position="542"/>
    </location>
</feature>
<dbReference type="AlphaFoldDB" id="V4LYE0"/>
<evidence type="ECO:0000256" key="14">
    <source>
        <dbReference type="ARBA" id="ARBA00048679"/>
    </source>
</evidence>
<dbReference type="Proteomes" id="UP000030689">
    <property type="component" value="Unassembled WGS sequence"/>
</dbReference>
<dbReference type="SUPFAM" id="SSF56112">
    <property type="entry name" value="Protein kinase-like (PK-like)"/>
    <property type="match status" value="1"/>
</dbReference>
<dbReference type="PANTHER" id="PTHR48006">
    <property type="entry name" value="LEUCINE-RICH REPEAT-CONTAINING PROTEIN DDB_G0281931-RELATED"/>
    <property type="match status" value="1"/>
</dbReference>
<dbReference type="STRING" id="72664.V4LYE0"/>
<accession>V4LYE0</accession>
<dbReference type="InterPro" id="IPR051824">
    <property type="entry name" value="LRR_Rcpt-Like_S/T_Kinase"/>
</dbReference>
<dbReference type="Gene3D" id="3.30.200.20">
    <property type="entry name" value="Phosphorylase Kinase, domain 1"/>
    <property type="match status" value="1"/>
</dbReference>
<dbReference type="PANTHER" id="PTHR48006:SF68">
    <property type="entry name" value="PROTEIN KINASE DOMAIN-CONTAINING PROTEIN"/>
    <property type="match status" value="1"/>
</dbReference>
<evidence type="ECO:0000256" key="12">
    <source>
        <dbReference type="ARBA" id="ARBA00023136"/>
    </source>
</evidence>
<evidence type="ECO:0000313" key="16">
    <source>
        <dbReference type="EMBL" id="ESQ44923.1"/>
    </source>
</evidence>